<dbReference type="Proteomes" id="UP000243499">
    <property type="component" value="Chromosome 3"/>
</dbReference>
<accession>A0A2S3HCE3</accession>
<feature type="compositionally biased region" description="Acidic residues" evidence="1">
    <location>
        <begin position="50"/>
        <end position="60"/>
    </location>
</feature>
<reference evidence="2" key="1">
    <citation type="submission" date="2018-04" db="EMBL/GenBank/DDBJ databases">
        <title>WGS assembly of Panicum hallii.</title>
        <authorList>
            <person name="Lovell J."/>
            <person name="Jenkins J."/>
            <person name="Lowry D."/>
            <person name="Mamidi S."/>
            <person name="Sreedasyam A."/>
            <person name="Weng X."/>
            <person name="Barry K."/>
            <person name="Bonette J."/>
            <person name="Campitelli B."/>
            <person name="Daum C."/>
            <person name="Gordon S."/>
            <person name="Gould B."/>
            <person name="Lipzen A."/>
            <person name="Macqueen A."/>
            <person name="Palacio-Mejia J."/>
            <person name="Plott C."/>
            <person name="Shakirov E."/>
            <person name="Shu S."/>
            <person name="Yoshinaga Y."/>
            <person name="Zane M."/>
            <person name="Rokhsar D."/>
            <person name="Grimwood J."/>
            <person name="Schmutz J."/>
            <person name="Juenger T."/>
        </authorList>
    </citation>
    <scope>NUCLEOTIDE SEQUENCE [LARGE SCALE GENOMIC DNA]</scope>
    <source>
        <strain evidence="2">FIL2</strain>
    </source>
</reference>
<dbReference type="Gramene" id="PAN19765">
    <property type="protein sequence ID" value="PAN19765"/>
    <property type="gene ID" value="PAHAL_3G298000"/>
</dbReference>
<evidence type="ECO:0000256" key="1">
    <source>
        <dbReference type="SAM" id="MobiDB-lite"/>
    </source>
</evidence>
<feature type="region of interest" description="Disordered" evidence="1">
    <location>
        <begin position="31"/>
        <end position="60"/>
    </location>
</feature>
<proteinExistence type="predicted"/>
<protein>
    <submittedName>
        <fullName evidence="2">Uncharacterized protein</fullName>
    </submittedName>
</protein>
<sequence length="210" mass="23476">MCSNYLTSEISSNPCGDQCLFLYGTGGMDGHREPSASTDSVGRGNKMPEYEDESSEEWGNDEDAAEIKAGKNWSSARKVNMIVSKFGELKKNLVRNIGFGGILDLPLFNKVDRKFTIWILSRIDCLRWVIVVNGEDQTDIVDMDVQRILGIPCGSRAVSALNSNELVMQFEFRSLKSAELVLSKDYPDGMDKIETDRSRWPLLSLLLAHS</sequence>
<name>A0A2S3HCE3_9POAL</name>
<dbReference type="EMBL" id="CM008048">
    <property type="protein sequence ID" value="PAN19765.2"/>
    <property type="molecule type" value="Genomic_DNA"/>
</dbReference>
<dbReference type="AlphaFoldDB" id="A0A2S3HCE3"/>
<organism evidence="2">
    <name type="scientific">Panicum hallii</name>
    <dbReference type="NCBI Taxonomy" id="206008"/>
    <lineage>
        <taxon>Eukaryota</taxon>
        <taxon>Viridiplantae</taxon>
        <taxon>Streptophyta</taxon>
        <taxon>Embryophyta</taxon>
        <taxon>Tracheophyta</taxon>
        <taxon>Spermatophyta</taxon>
        <taxon>Magnoliopsida</taxon>
        <taxon>Liliopsida</taxon>
        <taxon>Poales</taxon>
        <taxon>Poaceae</taxon>
        <taxon>PACMAD clade</taxon>
        <taxon>Panicoideae</taxon>
        <taxon>Panicodae</taxon>
        <taxon>Paniceae</taxon>
        <taxon>Panicinae</taxon>
        <taxon>Panicum</taxon>
        <taxon>Panicum sect. Panicum</taxon>
    </lineage>
</organism>
<evidence type="ECO:0000313" key="2">
    <source>
        <dbReference type="EMBL" id="PAN19765.2"/>
    </source>
</evidence>
<gene>
    <name evidence="2" type="ORF">PAHAL_3G298000</name>
</gene>